<organism evidence="1 2">
    <name type="scientific">Leptidea sinapis</name>
    <dbReference type="NCBI Taxonomy" id="189913"/>
    <lineage>
        <taxon>Eukaryota</taxon>
        <taxon>Metazoa</taxon>
        <taxon>Ecdysozoa</taxon>
        <taxon>Arthropoda</taxon>
        <taxon>Hexapoda</taxon>
        <taxon>Insecta</taxon>
        <taxon>Pterygota</taxon>
        <taxon>Neoptera</taxon>
        <taxon>Endopterygota</taxon>
        <taxon>Lepidoptera</taxon>
        <taxon>Glossata</taxon>
        <taxon>Ditrysia</taxon>
        <taxon>Papilionoidea</taxon>
        <taxon>Pieridae</taxon>
        <taxon>Dismorphiinae</taxon>
        <taxon>Leptidea</taxon>
    </lineage>
</organism>
<sequence>MADEIKVSKEIQVEEKFEQKRTKESSAVLQTETHRAGKLIPEFVPRSMIKVPSNCPPGTQRDADGFCREVW</sequence>
<keyword evidence="2" id="KW-1185">Reference proteome</keyword>
<dbReference type="Proteomes" id="UP000324832">
    <property type="component" value="Unassembled WGS sequence"/>
</dbReference>
<evidence type="ECO:0000313" key="1">
    <source>
        <dbReference type="EMBL" id="VVC92649.1"/>
    </source>
</evidence>
<protein>
    <submittedName>
        <fullName evidence="1">Uncharacterized protein</fullName>
    </submittedName>
</protein>
<reference evidence="1 2" key="1">
    <citation type="submission" date="2017-07" db="EMBL/GenBank/DDBJ databases">
        <authorList>
            <person name="Talla V."/>
            <person name="Backstrom N."/>
        </authorList>
    </citation>
    <scope>NUCLEOTIDE SEQUENCE [LARGE SCALE GENOMIC DNA]</scope>
</reference>
<gene>
    <name evidence="1" type="ORF">LSINAPIS_LOCUS5045</name>
</gene>
<name>A0A5E4Q5T0_9NEOP</name>
<accession>A0A5E4Q5T0</accession>
<proteinExistence type="predicted"/>
<evidence type="ECO:0000313" key="2">
    <source>
        <dbReference type="Proteomes" id="UP000324832"/>
    </source>
</evidence>
<dbReference type="EMBL" id="FZQP02001360">
    <property type="protein sequence ID" value="VVC92649.1"/>
    <property type="molecule type" value="Genomic_DNA"/>
</dbReference>
<dbReference type="AlphaFoldDB" id="A0A5E4Q5T0"/>